<dbReference type="AlphaFoldDB" id="A0A6L4WUI1"/>
<dbReference type="SMART" id="SM01049">
    <property type="entry name" value="Cache_2"/>
    <property type="match status" value="2"/>
</dbReference>
<organism evidence="17 20">
    <name type="scientific">Poseidonibacter ostreae</name>
    <dbReference type="NCBI Taxonomy" id="2654171"/>
    <lineage>
        <taxon>Bacteria</taxon>
        <taxon>Pseudomonadati</taxon>
        <taxon>Campylobacterota</taxon>
        <taxon>Epsilonproteobacteria</taxon>
        <taxon>Campylobacterales</taxon>
        <taxon>Arcobacteraceae</taxon>
        <taxon>Poseidonibacter</taxon>
    </lineage>
</organism>
<dbReference type="InterPro" id="IPR004358">
    <property type="entry name" value="Sig_transdc_His_kin-like_C"/>
</dbReference>
<keyword evidence="5" id="KW-0597">Phosphoprotein</keyword>
<protein>
    <recommendedName>
        <fullName evidence="3">histidine kinase</fullName>
        <ecNumber evidence="3">2.7.13.3</ecNumber>
    </recommendedName>
</protein>
<dbReference type="EMBL" id="WFKK01000007">
    <property type="protein sequence ID" value="KAB7890156.1"/>
    <property type="molecule type" value="Genomic_DNA"/>
</dbReference>
<keyword evidence="11 15" id="KW-1133">Transmembrane helix</keyword>
<keyword evidence="13 15" id="KW-0472">Membrane</keyword>
<feature type="coiled-coil region" evidence="14">
    <location>
        <begin position="36"/>
        <end position="116"/>
    </location>
</feature>
<dbReference type="InterPro" id="IPR033480">
    <property type="entry name" value="sCache_2"/>
</dbReference>
<dbReference type="InterPro" id="IPR003661">
    <property type="entry name" value="HisK_dim/P_dom"/>
</dbReference>
<dbReference type="InterPro" id="IPR036097">
    <property type="entry name" value="HisK_dim/P_sf"/>
</dbReference>
<dbReference type="Pfam" id="PF08269">
    <property type="entry name" value="dCache_2"/>
    <property type="match status" value="1"/>
</dbReference>
<evidence type="ECO:0000313" key="19">
    <source>
        <dbReference type="Proteomes" id="UP000461010"/>
    </source>
</evidence>
<keyword evidence="14" id="KW-0175">Coiled coil</keyword>
<dbReference type="GO" id="GO:0005886">
    <property type="term" value="C:plasma membrane"/>
    <property type="evidence" value="ECO:0007669"/>
    <property type="project" value="UniProtKB-SubCell"/>
</dbReference>
<dbReference type="Proteomes" id="UP000472839">
    <property type="component" value="Unassembled WGS sequence"/>
</dbReference>
<evidence type="ECO:0000256" key="4">
    <source>
        <dbReference type="ARBA" id="ARBA00022475"/>
    </source>
</evidence>
<evidence type="ECO:0000256" key="14">
    <source>
        <dbReference type="SAM" id="Coils"/>
    </source>
</evidence>
<dbReference type="Gene3D" id="1.10.287.130">
    <property type="match status" value="1"/>
</dbReference>
<keyword evidence="9 17" id="KW-0418">Kinase</keyword>
<dbReference type="CDD" id="cd00082">
    <property type="entry name" value="HisKA"/>
    <property type="match status" value="1"/>
</dbReference>
<dbReference type="SUPFAM" id="SSF55874">
    <property type="entry name" value="ATPase domain of HSP90 chaperone/DNA topoisomerase II/histidine kinase"/>
    <property type="match status" value="1"/>
</dbReference>
<evidence type="ECO:0000256" key="11">
    <source>
        <dbReference type="ARBA" id="ARBA00022989"/>
    </source>
</evidence>
<evidence type="ECO:0000256" key="7">
    <source>
        <dbReference type="ARBA" id="ARBA00022692"/>
    </source>
</evidence>
<dbReference type="GO" id="GO:0000155">
    <property type="term" value="F:phosphorelay sensor kinase activity"/>
    <property type="evidence" value="ECO:0007669"/>
    <property type="project" value="InterPro"/>
</dbReference>
<evidence type="ECO:0000256" key="15">
    <source>
        <dbReference type="SAM" id="Phobius"/>
    </source>
</evidence>
<dbReference type="EC" id="2.7.13.3" evidence="3"/>
<keyword evidence="8" id="KW-0547">Nucleotide-binding</keyword>
<proteinExistence type="predicted"/>
<keyword evidence="12" id="KW-0902">Two-component regulatory system</keyword>
<dbReference type="InterPro" id="IPR004010">
    <property type="entry name" value="Double_Cache_2"/>
</dbReference>
<dbReference type="Proteomes" id="UP000461010">
    <property type="component" value="Unassembled WGS sequence"/>
</dbReference>
<dbReference type="InterPro" id="IPR003594">
    <property type="entry name" value="HATPase_dom"/>
</dbReference>
<evidence type="ECO:0000313" key="20">
    <source>
        <dbReference type="Proteomes" id="UP000472839"/>
    </source>
</evidence>
<evidence type="ECO:0000313" key="17">
    <source>
        <dbReference type="EMBL" id="KAB7890156.1"/>
    </source>
</evidence>
<dbReference type="InterPro" id="IPR005467">
    <property type="entry name" value="His_kinase_dom"/>
</dbReference>
<dbReference type="Pfam" id="PF02518">
    <property type="entry name" value="HATPase_c"/>
    <property type="match status" value="1"/>
</dbReference>
<feature type="transmembrane region" description="Helical" evidence="15">
    <location>
        <begin position="352"/>
        <end position="370"/>
    </location>
</feature>
<evidence type="ECO:0000256" key="5">
    <source>
        <dbReference type="ARBA" id="ARBA00022553"/>
    </source>
</evidence>
<dbReference type="PROSITE" id="PS50109">
    <property type="entry name" value="HIS_KIN"/>
    <property type="match status" value="1"/>
</dbReference>
<evidence type="ECO:0000256" key="8">
    <source>
        <dbReference type="ARBA" id="ARBA00022741"/>
    </source>
</evidence>
<keyword evidence="10" id="KW-0067">ATP-binding</keyword>
<comment type="subcellular location">
    <subcellularLocation>
        <location evidence="2">Cell membrane</location>
        <topology evidence="2">Multi-pass membrane protein</topology>
    </subcellularLocation>
</comment>
<keyword evidence="4" id="KW-1003">Cell membrane</keyword>
<reference evidence="19 20" key="1">
    <citation type="submission" date="2019-10" db="EMBL/GenBank/DDBJ databases">
        <title>Poseidonibacter ostreae sp. nov., isolated from the gut of the Ostrea denselamellosa.</title>
        <authorList>
            <person name="Choi A."/>
        </authorList>
    </citation>
    <scope>NUCLEOTIDE SEQUENCE [LARGE SCALE GENOMIC DNA]</scope>
    <source>
        <strain evidence="17 20">SJOD-M-33</strain>
        <strain evidence="18 19">SJOD-M-5</strain>
    </source>
</reference>
<dbReference type="GO" id="GO:0005524">
    <property type="term" value="F:ATP binding"/>
    <property type="evidence" value="ECO:0007669"/>
    <property type="project" value="UniProtKB-KW"/>
</dbReference>
<evidence type="ECO:0000256" key="10">
    <source>
        <dbReference type="ARBA" id="ARBA00022840"/>
    </source>
</evidence>
<comment type="catalytic activity">
    <reaction evidence="1">
        <text>ATP + protein L-histidine = ADP + protein N-phospho-L-histidine.</text>
        <dbReference type="EC" id="2.7.13.3"/>
    </reaction>
</comment>
<dbReference type="EMBL" id="WFKJ01000003">
    <property type="protein sequence ID" value="KAB7892606.1"/>
    <property type="molecule type" value="Genomic_DNA"/>
</dbReference>
<gene>
    <name evidence="18" type="ORF">GBG18_01750</name>
    <name evidence="17" type="ORF">GBG19_04060</name>
</gene>
<comment type="caution">
    <text evidence="17">The sequence shown here is derived from an EMBL/GenBank/DDBJ whole genome shotgun (WGS) entry which is preliminary data.</text>
</comment>
<dbReference type="RefSeq" id="WP_152187821.1">
    <property type="nucleotide sequence ID" value="NZ_WFKI01000032.1"/>
</dbReference>
<dbReference type="PRINTS" id="PR00344">
    <property type="entry name" value="BCTRLSENSOR"/>
</dbReference>
<sequence length="636" mass="75256">MKTNEKEILNIIKYLPVLLTLLISGILTFYLYFENINKFEKESKNLENKYININKELIKFQIERTKENIINEKNNQNIKLKEKLKEQVENGYKIAFSIYENNLDKSKEEIKKLIKDALRQIRFNDDRGYLFIFSRNGKNILHPIEPNLEDNDLWKYQDKKGTYLIQEMNEILKKTNSTYYTWYWTKPKGDNEELEKLGYFKLFEPFNWFIGTGEYLKDFEAELKEKLANRISEYRYKKNGYIFTLDYDGNFLAYYDKNYIGMNLKDFPISEDVDKVRENMISIVKSKADFIQYKHLNKPEKIGSIEKITYIDGIKDWKWVIGTGFYMDDFYTEIEKKKENLSKTNKEELQKLLFISFCLTVFLFIILIYISKVLESKFIKYTKKIEKQIDENIKKDRILAYQSKMVAMGEMIGNIAHQWRQPLSTISTITTGIKFQRDMGIVNTELENNAMERINKHVQYLSETIDDFRNFFEPNKEANKFKIDELFKKAFDLIEVQNAKKNITFIKEIESIEVFTLENELLQVLINILTNASDALDKVENKKYIFISTKIKDEEIVIEIKDNGIGIDEAIIAKIFEPYFTTKNKAQGTGIGLFMSQQIIIKHLKGSIKVANVRYKYKGESFKGASFKIKLPLIKK</sequence>
<keyword evidence="19" id="KW-1185">Reference proteome</keyword>
<keyword evidence="6" id="KW-0808">Transferase</keyword>
<evidence type="ECO:0000256" key="6">
    <source>
        <dbReference type="ARBA" id="ARBA00022679"/>
    </source>
</evidence>
<evidence type="ECO:0000256" key="12">
    <source>
        <dbReference type="ARBA" id="ARBA00023012"/>
    </source>
</evidence>
<name>A0A6L4WUI1_9BACT</name>
<feature type="domain" description="Histidine kinase" evidence="16">
    <location>
        <begin position="414"/>
        <end position="635"/>
    </location>
</feature>
<evidence type="ECO:0000256" key="13">
    <source>
        <dbReference type="ARBA" id="ARBA00023136"/>
    </source>
</evidence>
<evidence type="ECO:0000259" key="16">
    <source>
        <dbReference type="PROSITE" id="PS50109"/>
    </source>
</evidence>
<evidence type="ECO:0000256" key="1">
    <source>
        <dbReference type="ARBA" id="ARBA00000085"/>
    </source>
</evidence>
<evidence type="ECO:0000313" key="18">
    <source>
        <dbReference type="EMBL" id="KAB7892606.1"/>
    </source>
</evidence>
<evidence type="ECO:0000256" key="2">
    <source>
        <dbReference type="ARBA" id="ARBA00004651"/>
    </source>
</evidence>
<keyword evidence="7 15" id="KW-0812">Transmembrane</keyword>
<dbReference type="Gene3D" id="3.30.450.20">
    <property type="entry name" value="PAS domain"/>
    <property type="match status" value="2"/>
</dbReference>
<feature type="transmembrane region" description="Helical" evidence="15">
    <location>
        <begin position="12"/>
        <end position="33"/>
    </location>
</feature>
<dbReference type="SUPFAM" id="SSF47384">
    <property type="entry name" value="Homodimeric domain of signal transducing histidine kinase"/>
    <property type="match status" value="1"/>
</dbReference>
<dbReference type="PANTHER" id="PTHR43065">
    <property type="entry name" value="SENSOR HISTIDINE KINASE"/>
    <property type="match status" value="1"/>
</dbReference>
<evidence type="ECO:0000256" key="9">
    <source>
        <dbReference type="ARBA" id="ARBA00022777"/>
    </source>
</evidence>
<dbReference type="InterPro" id="IPR036890">
    <property type="entry name" value="HATPase_C_sf"/>
</dbReference>
<evidence type="ECO:0000256" key="3">
    <source>
        <dbReference type="ARBA" id="ARBA00012438"/>
    </source>
</evidence>
<dbReference type="Gene3D" id="3.30.565.10">
    <property type="entry name" value="Histidine kinase-like ATPase, C-terminal domain"/>
    <property type="match status" value="1"/>
</dbReference>
<accession>A0A6L4WUI1</accession>
<dbReference type="PANTHER" id="PTHR43065:SF46">
    <property type="entry name" value="C4-DICARBOXYLATE TRANSPORT SENSOR PROTEIN DCTB"/>
    <property type="match status" value="1"/>
</dbReference>
<dbReference type="SMART" id="SM00387">
    <property type="entry name" value="HATPase_c"/>
    <property type="match status" value="1"/>
</dbReference>